<keyword evidence="3" id="KW-0560">Oxidoreductase</keyword>
<organism evidence="5 6">
    <name type="scientific">Williamsia serinedens</name>
    <dbReference type="NCBI Taxonomy" id="391736"/>
    <lineage>
        <taxon>Bacteria</taxon>
        <taxon>Bacillati</taxon>
        <taxon>Actinomycetota</taxon>
        <taxon>Actinomycetes</taxon>
        <taxon>Mycobacteriales</taxon>
        <taxon>Nocardiaceae</taxon>
        <taxon>Williamsia</taxon>
    </lineage>
</organism>
<comment type="similarity">
    <text evidence="1">Belongs to the aldo/keto reductase family.</text>
</comment>
<name>A0ABT1GX38_9NOCA</name>
<keyword evidence="2" id="KW-0521">NADP</keyword>
<dbReference type="EMBL" id="JAMTCG010000002">
    <property type="protein sequence ID" value="MCP2159557.1"/>
    <property type="molecule type" value="Genomic_DNA"/>
</dbReference>
<dbReference type="InterPro" id="IPR036812">
    <property type="entry name" value="NAD(P)_OxRdtase_dom_sf"/>
</dbReference>
<accession>A0ABT1GX38</accession>
<dbReference type="InterPro" id="IPR018170">
    <property type="entry name" value="Aldo/ket_reductase_CS"/>
</dbReference>
<comment type="caution">
    <text evidence="5">The sequence shown here is derived from an EMBL/GenBank/DDBJ whole genome shotgun (WGS) entry which is preliminary data.</text>
</comment>
<dbReference type="PANTHER" id="PTHR43827:SF3">
    <property type="entry name" value="NADP-DEPENDENT OXIDOREDUCTASE DOMAIN-CONTAINING PROTEIN"/>
    <property type="match status" value="1"/>
</dbReference>
<dbReference type="PROSITE" id="PS00063">
    <property type="entry name" value="ALDOKETO_REDUCTASE_3"/>
    <property type="match status" value="1"/>
</dbReference>
<dbReference type="InterPro" id="IPR023210">
    <property type="entry name" value="NADP_OxRdtase_dom"/>
</dbReference>
<evidence type="ECO:0000313" key="5">
    <source>
        <dbReference type="EMBL" id="MCP2159557.1"/>
    </source>
</evidence>
<protein>
    <submittedName>
        <fullName evidence="5">Aldo/keto reductase</fullName>
    </submittedName>
</protein>
<dbReference type="InterPro" id="IPR020471">
    <property type="entry name" value="AKR"/>
</dbReference>
<evidence type="ECO:0000256" key="3">
    <source>
        <dbReference type="ARBA" id="ARBA00023002"/>
    </source>
</evidence>
<evidence type="ECO:0000256" key="1">
    <source>
        <dbReference type="ARBA" id="ARBA00007905"/>
    </source>
</evidence>
<evidence type="ECO:0000259" key="4">
    <source>
        <dbReference type="Pfam" id="PF00248"/>
    </source>
</evidence>
<reference evidence="5 6" key="1">
    <citation type="submission" date="2022-06" db="EMBL/GenBank/DDBJ databases">
        <title>Genomic Encyclopedia of Archaeal and Bacterial Type Strains, Phase II (KMG-II): from individual species to whole genera.</title>
        <authorList>
            <person name="Goeker M."/>
        </authorList>
    </citation>
    <scope>NUCLEOTIDE SEQUENCE [LARGE SCALE GENOMIC DNA]</scope>
    <source>
        <strain evidence="5 6">DSM 45037</strain>
    </source>
</reference>
<dbReference type="PIRSF" id="PIRSF000097">
    <property type="entry name" value="AKR"/>
    <property type="match status" value="1"/>
</dbReference>
<dbReference type="SUPFAM" id="SSF51430">
    <property type="entry name" value="NAD(P)-linked oxidoreductase"/>
    <property type="match status" value="1"/>
</dbReference>
<keyword evidence="6" id="KW-1185">Reference proteome</keyword>
<sequence>MTSDLPRIDLNSGTSIPQLGLGVWQADDDETERAVTHALDEAGYTHIDTAAAYGNEEAVGRAIAAASVDRDDIFVTTKLWNADQRGRDAVLAACDTSLSKLGLDQVDLYLVHWPLLDSDRMKRTWEAMQEIAESGKAKAIGVCNFEPHHLQVIIGHGEIVPAVDQVECHPNLPQNDLRAFAHDGGIAVESWSPLGGTPNSGWGKASKDNTLLKDATLGDIAEKHGKSIAQVIIRWHLQGGLVVIPKSVTPERISQNIDVFDFSLDDTDMLDIARLSNNRRVGAHPDEMNVGAPADDE</sequence>
<dbReference type="PROSITE" id="PS00062">
    <property type="entry name" value="ALDOKETO_REDUCTASE_2"/>
    <property type="match status" value="1"/>
</dbReference>
<dbReference type="Gene3D" id="3.20.20.100">
    <property type="entry name" value="NADP-dependent oxidoreductase domain"/>
    <property type="match status" value="1"/>
</dbReference>
<proteinExistence type="inferred from homology"/>
<feature type="domain" description="NADP-dependent oxidoreductase" evidence="4">
    <location>
        <begin position="19"/>
        <end position="275"/>
    </location>
</feature>
<dbReference type="PRINTS" id="PR00069">
    <property type="entry name" value="ALDKETRDTASE"/>
</dbReference>
<evidence type="ECO:0000256" key="2">
    <source>
        <dbReference type="ARBA" id="ARBA00022857"/>
    </source>
</evidence>
<gene>
    <name evidence="5" type="ORF">LX12_000736</name>
</gene>
<dbReference type="Proteomes" id="UP001205740">
    <property type="component" value="Unassembled WGS sequence"/>
</dbReference>
<dbReference type="RefSeq" id="WP_253653194.1">
    <property type="nucleotide sequence ID" value="NZ_BAAAOE010000001.1"/>
</dbReference>
<evidence type="ECO:0000313" key="6">
    <source>
        <dbReference type="Proteomes" id="UP001205740"/>
    </source>
</evidence>
<dbReference type="Pfam" id="PF00248">
    <property type="entry name" value="Aldo_ket_red"/>
    <property type="match status" value="1"/>
</dbReference>
<dbReference type="PANTHER" id="PTHR43827">
    <property type="entry name" value="2,5-DIKETO-D-GLUCONIC ACID REDUCTASE"/>
    <property type="match status" value="1"/>
</dbReference>